<dbReference type="Pfam" id="PF02934">
    <property type="entry name" value="GatB_N"/>
    <property type="match status" value="1"/>
</dbReference>
<evidence type="ECO:0000256" key="3">
    <source>
        <dbReference type="ARBA" id="ARBA00016923"/>
    </source>
</evidence>
<keyword evidence="5 11" id="KW-0547">Nucleotide-binding</keyword>
<evidence type="ECO:0000256" key="7">
    <source>
        <dbReference type="ARBA" id="ARBA00022917"/>
    </source>
</evidence>
<name>A0A8D9JST7_9GAMM</name>
<dbReference type="AlphaFoldDB" id="A0A8D9JST7"/>
<dbReference type="KEGG" id="plc:PAD_236"/>
<dbReference type="InterPro" id="IPR018027">
    <property type="entry name" value="Asn/Gln_amidotransferase"/>
</dbReference>
<dbReference type="NCBIfam" id="NF004012">
    <property type="entry name" value="PRK05477.1-2"/>
    <property type="match status" value="1"/>
</dbReference>
<dbReference type="Proteomes" id="UP000032800">
    <property type="component" value="Chromosome I"/>
</dbReference>
<dbReference type="EC" id="6.3.5.-" evidence="11"/>
<evidence type="ECO:0000313" key="13">
    <source>
        <dbReference type="EMBL" id="CEI58799.1"/>
    </source>
</evidence>
<dbReference type="NCBIfam" id="NF004014">
    <property type="entry name" value="PRK05477.1-4"/>
    <property type="match status" value="1"/>
</dbReference>
<gene>
    <name evidence="11 13" type="primary">gatB</name>
    <name evidence="13" type="ORF">PAD_236</name>
</gene>
<dbReference type="Gene3D" id="1.10.10.410">
    <property type="match status" value="1"/>
</dbReference>
<evidence type="ECO:0000256" key="4">
    <source>
        <dbReference type="ARBA" id="ARBA00022598"/>
    </source>
</evidence>
<comment type="subunit">
    <text evidence="2 11">Heterotrimer of A, B and C subunits.</text>
</comment>
<dbReference type="InterPro" id="IPR003789">
    <property type="entry name" value="Asn/Gln_tRNA_amidoTrase-B-like"/>
</dbReference>
<evidence type="ECO:0000256" key="1">
    <source>
        <dbReference type="ARBA" id="ARBA00005306"/>
    </source>
</evidence>
<dbReference type="EMBL" id="LN649255">
    <property type="protein sequence ID" value="CEI58799.1"/>
    <property type="molecule type" value="Genomic_DNA"/>
</dbReference>
<proteinExistence type="inferred from homology"/>
<keyword evidence="4 11" id="KW-0436">Ligase</keyword>
<organism evidence="13 14">
    <name type="scientific">Candidatus Portiera aleyrodidarum</name>
    <name type="common">primary endosymbiont of Bemisia tabaci</name>
    <dbReference type="NCBI Taxonomy" id="91844"/>
    <lineage>
        <taxon>Bacteria</taxon>
        <taxon>Pseudomonadati</taxon>
        <taxon>Pseudomonadota</taxon>
        <taxon>Gammaproteobacteria</taxon>
        <taxon>Candidatus Johnevansiales</taxon>
        <taxon>Candidatus Johnevansiaceae</taxon>
        <taxon>Candidatus Portiera</taxon>
    </lineage>
</organism>
<accession>A0A8D9JST7</accession>
<dbReference type="Pfam" id="PF02637">
    <property type="entry name" value="GatB_Yqey"/>
    <property type="match status" value="1"/>
</dbReference>
<dbReference type="HAMAP" id="MF_00121">
    <property type="entry name" value="GatB"/>
    <property type="match status" value="1"/>
</dbReference>
<evidence type="ECO:0000259" key="12">
    <source>
        <dbReference type="SMART" id="SM00845"/>
    </source>
</evidence>
<dbReference type="PROSITE" id="PS01234">
    <property type="entry name" value="GATB"/>
    <property type="match status" value="1"/>
</dbReference>
<keyword evidence="13" id="KW-0808">Transferase</keyword>
<dbReference type="InterPro" id="IPR017959">
    <property type="entry name" value="Asn/Gln-tRNA_amidoTrfase_suB/E"/>
</dbReference>
<protein>
    <recommendedName>
        <fullName evidence="3 11">Aspartyl/glutamyl-tRNA(Asn/Gln) amidotransferase subunit B</fullName>
        <shortName evidence="11">Asp/Glu-ADT subunit B</shortName>
        <ecNumber evidence="11">6.3.5.-</ecNumber>
    </recommendedName>
</protein>
<evidence type="ECO:0000256" key="9">
    <source>
        <dbReference type="ARBA" id="ARBA00047380"/>
    </source>
</evidence>
<dbReference type="InterPro" id="IPR023168">
    <property type="entry name" value="GatB_Yqey_C_2"/>
</dbReference>
<dbReference type="InterPro" id="IPR006075">
    <property type="entry name" value="Asn/Gln-tRNA_Trfase_suB/E_cat"/>
</dbReference>
<dbReference type="SUPFAM" id="SSF89095">
    <property type="entry name" value="GatB/YqeY motif"/>
    <property type="match status" value="1"/>
</dbReference>
<feature type="domain" description="Asn/Gln amidotransferase" evidence="12">
    <location>
        <begin position="325"/>
        <end position="476"/>
    </location>
</feature>
<sequence length="480" mass="56750">MLNKWETIIGIETHIQLSTKSKLFSNSSTKFCIYPNKQICNLDIGMPGVLPKLNKKALALAIRFGLIINTKIYNKSIFERKNYFYPDLPKGYQISQKKKPILGYGKISIDLEKYQTIYIDHVNLEEDAGKLLHYKNKSAIDFNRSGIPLLEIITKPSLLTYKEVISYLKYLNKIVKYINISDANLAKGEMRCDINISIRKKGNKKNNNYIEIKNLNSYKNIKNAILYETKRQINILTKGGKIIKETRLYNFKKNKTYILRKKENKNDYLYLNCPDLLELKLNKNFFFKQKKSIPDFPQNKLKYFIKIGLSFKEADLITKTLEISNFFEKTFKFCNDVKLTYTWITCYLFEKLKFYYLKIKQSPIKYELLGNLLSYIKKNIININLAKFIFNKLWNKKINNIEKEINKIKTEQINDKKLLKLITLTFNENLLQLELYKNSNFKKKKNILNFFIGKVIKKSKNKANPKKINFFINKKLNKLI</sequence>
<evidence type="ECO:0000313" key="14">
    <source>
        <dbReference type="Proteomes" id="UP000032800"/>
    </source>
</evidence>
<dbReference type="PANTHER" id="PTHR11659:SF0">
    <property type="entry name" value="GLUTAMYL-TRNA(GLN) AMIDOTRANSFERASE SUBUNIT B, MITOCHONDRIAL"/>
    <property type="match status" value="1"/>
</dbReference>
<dbReference type="RefSeq" id="WP_219848638.1">
    <property type="nucleotide sequence ID" value="NZ_LN649255.1"/>
</dbReference>
<dbReference type="GO" id="GO:0070681">
    <property type="term" value="P:glutaminyl-tRNAGln biosynthesis via transamidation"/>
    <property type="evidence" value="ECO:0007669"/>
    <property type="project" value="TreeGrafter"/>
</dbReference>
<evidence type="ECO:0000256" key="6">
    <source>
        <dbReference type="ARBA" id="ARBA00022840"/>
    </source>
</evidence>
<comment type="catalytic activity">
    <reaction evidence="10 11">
        <text>L-glutamyl-tRNA(Gln) + L-glutamine + ATP + H2O = L-glutaminyl-tRNA(Gln) + L-glutamate + ADP + phosphate + H(+)</text>
        <dbReference type="Rhea" id="RHEA:17521"/>
        <dbReference type="Rhea" id="RHEA-COMP:9681"/>
        <dbReference type="Rhea" id="RHEA-COMP:9684"/>
        <dbReference type="ChEBI" id="CHEBI:15377"/>
        <dbReference type="ChEBI" id="CHEBI:15378"/>
        <dbReference type="ChEBI" id="CHEBI:29985"/>
        <dbReference type="ChEBI" id="CHEBI:30616"/>
        <dbReference type="ChEBI" id="CHEBI:43474"/>
        <dbReference type="ChEBI" id="CHEBI:58359"/>
        <dbReference type="ChEBI" id="CHEBI:78520"/>
        <dbReference type="ChEBI" id="CHEBI:78521"/>
        <dbReference type="ChEBI" id="CHEBI:456216"/>
    </reaction>
</comment>
<evidence type="ECO:0000256" key="10">
    <source>
        <dbReference type="ARBA" id="ARBA00047913"/>
    </source>
</evidence>
<dbReference type="InterPro" id="IPR014746">
    <property type="entry name" value="Gln_synth/guanido_kin_cat_dom"/>
</dbReference>
<dbReference type="InterPro" id="IPR004413">
    <property type="entry name" value="GatB"/>
</dbReference>
<dbReference type="GO" id="GO:0050567">
    <property type="term" value="F:glutaminyl-tRNA synthase (glutamine-hydrolyzing) activity"/>
    <property type="evidence" value="ECO:0007669"/>
    <property type="project" value="UniProtKB-UniRule"/>
</dbReference>
<comment type="catalytic activity">
    <reaction evidence="9 11">
        <text>L-aspartyl-tRNA(Asn) + L-glutamine + ATP + H2O = L-asparaginyl-tRNA(Asn) + L-glutamate + ADP + phosphate + 2 H(+)</text>
        <dbReference type="Rhea" id="RHEA:14513"/>
        <dbReference type="Rhea" id="RHEA-COMP:9674"/>
        <dbReference type="Rhea" id="RHEA-COMP:9677"/>
        <dbReference type="ChEBI" id="CHEBI:15377"/>
        <dbReference type="ChEBI" id="CHEBI:15378"/>
        <dbReference type="ChEBI" id="CHEBI:29985"/>
        <dbReference type="ChEBI" id="CHEBI:30616"/>
        <dbReference type="ChEBI" id="CHEBI:43474"/>
        <dbReference type="ChEBI" id="CHEBI:58359"/>
        <dbReference type="ChEBI" id="CHEBI:78515"/>
        <dbReference type="ChEBI" id="CHEBI:78516"/>
        <dbReference type="ChEBI" id="CHEBI:456216"/>
    </reaction>
</comment>
<keyword evidence="7 11" id="KW-0648">Protein biosynthesis</keyword>
<comment type="similarity">
    <text evidence="1 11">Belongs to the GatB/GatE family. GatB subfamily.</text>
</comment>
<evidence type="ECO:0000256" key="8">
    <source>
        <dbReference type="ARBA" id="ARBA00024799"/>
    </source>
</evidence>
<evidence type="ECO:0000256" key="2">
    <source>
        <dbReference type="ARBA" id="ARBA00011123"/>
    </source>
</evidence>
<dbReference type="GO" id="GO:0005524">
    <property type="term" value="F:ATP binding"/>
    <property type="evidence" value="ECO:0007669"/>
    <property type="project" value="UniProtKB-KW"/>
</dbReference>
<dbReference type="GO" id="GO:0016740">
    <property type="term" value="F:transferase activity"/>
    <property type="evidence" value="ECO:0007669"/>
    <property type="project" value="UniProtKB-KW"/>
</dbReference>
<dbReference type="NCBIfam" id="TIGR00133">
    <property type="entry name" value="gatB"/>
    <property type="match status" value="1"/>
</dbReference>
<evidence type="ECO:0000256" key="11">
    <source>
        <dbReference type="HAMAP-Rule" id="MF_00121"/>
    </source>
</evidence>
<dbReference type="SUPFAM" id="SSF55931">
    <property type="entry name" value="Glutamine synthetase/guanido kinase"/>
    <property type="match status" value="1"/>
</dbReference>
<dbReference type="SMART" id="SM00845">
    <property type="entry name" value="GatB_Yqey"/>
    <property type="match status" value="1"/>
</dbReference>
<dbReference type="InterPro" id="IPR017958">
    <property type="entry name" value="Gln-tRNA_amidoTrfase_suB_CS"/>
</dbReference>
<reference evidence="13 14" key="1">
    <citation type="journal article" date="2015" name="Genome Biol. Evol.">
        <title>Genome evolution in the primary endosymbiont of whiteflies sheds light on their divergence.</title>
        <authorList>
            <person name="Santos-Garcia D."/>
            <person name="Vargas-Chavez C."/>
            <person name="Moya A."/>
            <person name="Latorre A."/>
            <person name="Silva"/>
            <person name="F J."/>
        </authorList>
    </citation>
    <scope>NUCLEOTIDE SEQUENCE [LARGE SCALE GENOMIC DNA]</scope>
    <source>
        <strain evidence="14">AD-VLC</strain>
    </source>
</reference>
<keyword evidence="6 11" id="KW-0067">ATP-binding</keyword>
<dbReference type="GO" id="GO:0006412">
    <property type="term" value="P:translation"/>
    <property type="evidence" value="ECO:0007669"/>
    <property type="project" value="UniProtKB-UniRule"/>
</dbReference>
<comment type="function">
    <text evidence="8 11">Allows the formation of correctly charged Asn-tRNA(Asn) or Gln-tRNA(Gln) through the transamidation of misacylated Asp-tRNA(Asn) or Glu-tRNA(Gln) in organisms which lack either or both of asparaginyl-tRNA or glutaminyl-tRNA synthetases. The reaction takes place in the presence of glutamine and ATP through an activated phospho-Asp-tRNA(Asn) or phospho-Glu-tRNA(Gln).</text>
</comment>
<dbReference type="PANTHER" id="PTHR11659">
    <property type="entry name" value="GLUTAMYL-TRNA GLN AMIDOTRANSFERASE SUBUNIT B MITOCHONDRIAL AND PROKARYOTIC PET112-RELATED"/>
    <property type="match status" value="1"/>
</dbReference>
<evidence type="ECO:0000256" key="5">
    <source>
        <dbReference type="ARBA" id="ARBA00022741"/>
    </source>
</evidence>